<dbReference type="SUPFAM" id="SSF50692">
    <property type="entry name" value="ADC-like"/>
    <property type="match status" value="1"/>
</dbReference>
<evidence type="ECO:0000256" key="5">
    <source>
        <dbReference type="ARBA" id="ARBA00022505"/>
    </source>
</evidence>
<evidence type="ECO:0000256" key="1">
    <source>
        <dbReference type="ARBA" id="ARBA00001942"/>
    </source>
</evidence>
<name>A0A2I1IMT3_9ACTO</name>
<dbReference type="PROSITE" id="PS51257">
    <property type="entry name" value="PROKAR_LIPOPROTEIN"/>
    <property type="match status" value="1"/>
</dbReference>
<dbReference type="GO" id="GO:0030151">
    <property type="term" value="F:molybdenum ion binding"/>
    <property type="evidence" value="ECO:0007669"/>
    <property type="project" value="InterPro"/>
</dbReference>
<dbReference type="GO" id="GO:0051539">
    <property type="term" value="F:4 iron, 4 sulfur cluster binding"/>
    <property type="evidence" value="ECO:0007669"/>
    <property type="project" value="UniProtKB-KW"/>
</dbReference>
<dbReference type="CDD" id="cd02794">
    <property type="entry name" value="MopB_CT_DmsA-EC"/>
    <property type="match status" value="1"/>
</dbReference>
<keyword evidence="4" id="KW-0004">4Fe-4S</keyword>
<comment type="cofactor">
    <cofactor evidence="1">
        <name>Mo-bis(molybdopterin guanine dinucleotide)</name>
        <dbReference type="ChEBI" id="CHEBI:60539"/>
    </cofactor>
</comment>
<evidence type="ECO:0000259" key="11">
    <source>
        <dbReference type="PROSITE" id="PS51669"/>
    </source>
</evidence>
<evidence type="ECO:0000256" key="3">
    <source>
        <dbReference type="ARBA" id="ARBA00010312"/>
    </source>
</evidence>
<protein>
    <submittedName>
        <fullName evidence="12">Dimethyl sulfoxide reductase subunit A</fullName>
    </submittedName>
</protein>
<dbReference type="CDD" id="cd02770">
    <property type="entry name" value="MopB_DmsA-EC"/>
    <property type="match status" value="1"/>
</dbReference>
<keyword evidence="10" id="KW-0411">Iron-sulfur</keyword>
<evidence type="ECO:0000256" key="7">
    <source>
        <dbReference type="ARBA" id="ARBA00022729"/>
    </source>
</evidence>
<dbReference type="InterPro" id="IPR006655">
    <property type="entry name" value="Mopterin_OxRdtase_prok_CS"/>
</dbReference>
<dbReference type="InterPro" id="IPR006963">
    <property type="entry name" value="Mopterin_OxRdtase_4Fe-4S_dom"/>
</dbReference>
<dbReference type="Proteomes" id="UP000235122">
    <property type="component" value="Unassembled WGS sequence"/>
</dbReference>
<dbReference type="Pfam" id="PF04879">
    <property type="entry name" value="Molybdop_Fe4S4"/>
    <property type="match status" value="1"/>
</dbReference>
<dbReference type="SMART" id="SM00926">
    <property type="entry name" value="Molybdop_Fe4S4"/>
    <property type="match status" value="1"/>
</dbReference>
<evidence type="ECO:0000256" key="6">
    <source>
        <dbReference type="ARBA" id="ARBA00022723"/>
    </source>
</evidence>
<evidence type="ECO:0000256" key="2">
    <source>
        <dbReference type="ARBA" id="ARBA00001966"/>
    </source>
</evidence>
<gene>
    <name evidence="12" type="ORF">CYJ19_06260</name>
</gene>
<sequence length="816" mass="90207">MKDLKSTSGPTRRSFLKWSAIAGASAGLVACSNGKVKYSHPGQGKLVANGTGRTDVDRTVSSACVVNCGSRCPLRLQVKDGRVVRVLPDNTGDNTLMNRNILACVRGRNMRERIYNPDRIKTPMKRIGKKRSEGKFKAISWDEAFDIITKQLRYTYDKYGPESVYKNYGSGVWNAHVAYSGGWHRLFNLLGGHLGYYGNYSYLQISQCTKYVYGAADEQMSNSLEDSIANSKLIVFWGNNPLETRMSGGGIAFTATKAHEAGVKIIVVDPRYSDTAATVADQWIPIRPGTDAALVAAMVHVMLKENLHDQAFLDKYCIGFDEAHMPAGAPKNASYRSYVEGKGKDGVEKTPEWAASITGIPADTIRKFAREVATSGPVNINQGWGPQRHANGENQANSIYLLACVTGNVGIPGGGTGGRDGYYWPKSVWMDDGENPVETTISCYKWTDAIDHGPEMTALKDGVRGKDKLDVGIKFMVVYGSNMLSSQHGDINRTRQILDDDSKCEFILGMDNQMTASMKLCDLVLPDTTTSERWDLIPSEYTGELAYEIMAEKAIEPLYECKSAIEVTAEIARRMGIGDKFSGGKKNTEDWAREIQDMTRKDNPEFPTFDELRKMRVYRYPAKEHVVPLKEFRADPVANPLETPSGKIELYSAQLAELAKKWQFPNPLPGDEITPIPAYVPTREGVEEARTNKKYPLQVIGHHYKSRTHSTYGNLSKNREAHPQKAWINSSDAKERGIQNGDQVLIFNDRGKIQTQAFVSPRIAPGVVSVPQGAWVEWDEDGVDHGGAVNVLTSLHTTPLSKGNGQHTNLAQVKKA</sequence>
<dbReference type="AlphaFoldDB" id="A0A2I1IMT3"/>
<dbReference type="Pfam" id="PF01568">
    <property type="entry name" value="Molydop_binding"/>
    <property type="match status" value="1"/>
</dbReference>
<dbReference type="Gene3D" id="3.40.50.740">
    <property type="match status" value="2"/>
</dbReference>
<dbReference type="GeneID" id="35866345"/>
<evidence type="ECO:0000256" key="4">
    <source>
        <dbReference type="ARBA" id="ARBA00022485"/>
    </source>
</evidence>
<dbReference type="NCBIfam" id="TIGR02166">
    <property type="entry name" value="dmsA_ynfE"/>
    <property type="match status" value="1"/>
</dbReference>
<dbReference type="PROSITE" id="PS00551">
    <property type="entry name" value="MOLYBDOPTERIN_PROK_1"/>
    <property type="match status" value="1"/>
</dbReference>
<dbReference type="InterPro" id="IPR027467">
    <property type="entry name" value="MopterinOxRdtase_cofactor_BS"/>
</dbReference>
<evidence type="ECO:0000256" key="8">
    <source>
        <dbReference type="ARBA" id="ARBA00023002"/>
    </source>
</evidence>
<dbReference type="InterPro" id="IPR011888">
    <property type="entry name" value="Anaer_DMSO_reductase"/>
</dbReference>
<dbReference type="GO" id="GO:0009055">
    <property type="term" value="F:electron transfer activity"/>
    <property type="evidence" value="ECO:0007669"/>
    <property type="project" value="TreeGrafter"/>
</dbReference>
<dbReference type="InterPro" id="IPR050612">
    <property type="entry name" value="Prok_Mopterin_Oxidored"/>
</dbReference>
<comment type="caution">
    <text evidence="12">The sequence shown here is derived from an EMBL/GenBank/DDBJ whole genome shotgun (WGS) entry which is preliminary data.</text>
</comment>
<dbReference type="GO" id="GO:0009061">
    <property type="term" value="P:anaerobic respiration"/>
    <property type="evidence" value="ECO:0007669"/>
    <property type="project" value="TreeGrafter"/>
</dbReference>
<dbReference type="NCBIfam" id="TIGR01409">
    <property type="entry name" value="TAT_signal_seq"/>
    <property type="match status" value="1"/>
</dbReference>
<dbReference type="GO" id="GO:0009389">
    <property type="term" value="F:dimethyl sulfoxide reductase activity"/>
    <property type="evidence" value="ECO:0007669"/>
    <property type="project" value="InterPro"/>
</dbReference>
<dbReference type="STRING" id="33007.HMPREF3198_00029"/>
<dbReference type="InterPro" id="IPR006656">
    <property type="entry name" value="Mopterin_OxRdtase"/>
</dbReference>
<keyword evidence="7" id="KW-0732">Signal</keyword>
<dbReference type="Gene3D" id="2.20.25.90">
    <property type="entry name" value="ADC-like domains"/>
    <property type="match status" value="1"/>
</dbReference>
<dbReference type="InterPro" id="IPR009010">
    <property type="entry name" value="Asp_de-COase-like_dom_sf"/>
</dbReference>
<dbReference type="GO" id="GO:0030288">
    <property type="term" value="C:outer membrane-bounded periplasmic space"/>
    <property type="evidence" value="ECO:0007669"/>
    <property type="project" value="TreeGrafter"/>
</dbReference>
<evidence type="ECO:0000313" key="12">
    <source>
        <dbReference type="EMBL" id="PKY72440.1"/>
    </source>
</evidence>
<dbReference type="InterPro" id="IPR006311">
    <property type="entry name" value="TAT_signal"/>
</dbReference>
<dbReference type="FunFam" id="3.40.228.10:FF:000004">
    <property type="entry name" value="Dimethyl sulfoxide reductase subunit A"/>
    <property type="match status" value="1"/>
</dbReference>
<dbReference type="PROSITE" id="PS51318">
    <property type="entry name" value="TAT"/>
    <property type="match status" value="1"/>
</dbReference>
<dbReference type="InterPro" id="IPR019546">
    <property type="entry name" value="TAT_signal_bac_arc"/>
</dbReference>
<accession>A0A2I1IMT3</accession>
<dbReference type="PANTHER" id="PTHR43742">
    <property type="entry name" value="TRIMETHYLAMINE-N-OXIDE REDUCTASE"/>
    <property type="match status" value="1"/>
</dbReference>
<dbReference type="Pfam" id="PF00384">
    <property type="entry name" value="Molybdopterin"/>
    <property type="match status" value="1"/>
</dbReference>
<organism evidence="12 13">
    <name type="scientific">Winkia neuii</name>
    <dbReference type="NCBI Taxonomy" id="33007"/>
    <lineage>
        <taxon>Bacteria</taxon>
        <taxon>Bacillati</taxon>
        <taxon>Actinomycetota</taxon>
        <taxon>Actinomycetes</taxon>
        <taxon>Actinomycetales</taxon>
        <taxon>Actinomycetaceae</taxon>
        <taxon>Winkia</taxon>
    </lineage>
</organism>
<keyword evidence="6" id="KW-0479">Metal-binding</keyword>
<feature type="domain" description="4Fe-4S Mo/W bis-MGD-type" evidence="11">
    <location>
        <begin position="57"/>
        <end position="118"/>
    </location>
</feature>
<dbReference type="EMBL" id="PKKO01000003">
    <property type="protein sequence ID" value="PKY72440.1"/>
    <property type="molecule type" value="Genomic_DNA"/>
</dbReference>
<reference evidence="12 13" key="1">
    <citation type="submission" date="2017-12" db="EMBL/GenBank/DDBJ databases">
        <title>Phylogenetic diversity of female urinary microbiome.</title>
        <authorList>
            <person name="Thomas-White K."/>
            <person name="Wolfe A.J."/>
        </authorList>
    </citation>
    <scope>NUCLEOTIDE SEQUENCE [LARGE SCALE GENOMIC DNA]</scope>
    <source>
        <strain evidence="12 13">UMB0402</strain>
    </source>
</reference>
<keyword evidence="8" id="KW-0560">Oxidoreductase</keyword>
<comment type="cofactor">
    <cofactor evidence="2">
        <name>[4Fe-4S] cluster</name>
        <dbReference type="ChEBI" id="CHEBI:49883"/>
    </cofactor>
</comment>
<dbReference type="PROSITE" id="PS00932">
    <property type="entry name" value="MOLYBDOPTERIN_PROK_3"/>
    <property type="match status" value="1"/>
</dbReference>
<proteinExistence type="inferred from homology"/>
<comment type="similarity">
    <text evidence="3">Belongs to the prokaryotic molybdopterin-containing oxidoreductase family.</text>
</comment>
<evidence type="ECO:0000313" key="13">
    <source>
        <dbReference type="Proteomes" id="UP000235122"/>
    </source>
</evidence>
<dbReference type="SUPFAM" id="SSF53706">
    <property type="entry name" value="Formate dehydrogenase/DMSO reductase, domains 1-3"/>
    <property type="match status" value="1"/>
</dbReference>
<dbReference type="Gene3D" id="3.40.228.10">
    <property type="entry name" value="Dimethylsulfoxide Reductase, domain 2"/>
    <property type="match status" value="1"/>
</dbReference>
<evidence type="ECO:0000256" key="10">
    <source>
        <dbReference type="ARBA" id="ARBA00023014"/>
    </source>
</evidence>
<dbReference type="RefSeq" id="WP_024332291.1">
    <property type="nucleotide sequence ID" value="NZ_JASOXK010000013.1"/>
</dbReference>
<dbReference type="InterPro" id="IPR006657">
    <property type="entry name" value="MoPterin_dinucl-bd_dom"/>
</dbReference>
<dbReference type="GO" id="GO:0043546">
    <property type="term" value="F:molybdopterin cofactor binding"/>
    <property type="evidence" value="ECO:0007669"/>
    <property type="project" value="InterPro"/>
</dbReference>
<keyword evidence="5" id="KW-0500">Molybdenum</keyword>
<evidence type="ECO:0000256" key="9">
    <source>
        <dbReference type="ARBA" id="ARBA00023004"/>
    </source>
</evidence>
<dbReference type="Gene3D" id="2.40.40.20">
    <property type="match status" value="1"/>
</dbReference>
<keyword evidence="9" id="KW-0408">Iron</keyword>
<dbReference type="PROSITE" id="PS51669">
    <property type="entry name" value="4FE4S_MOW_BIS_MGD"/>
    <property type="match status" value="1"/>
</dbReference>
<dbReference type="PANTHER" id="PTHR43742:SF3">
    <property type="entry name" value="DIMETHYL SULFOXIDE REDUCTASE DMSA"/>
    <property type="match status" value="1"/>
</dbReference>
<keyword evidence="13" id="KW-1185">Reference proteome</keyword>